<dbReference type="GO" id="GO:0009055">
    <property type="term" value="F:electron transfer activity"/>
    <property type="evidence" value="ECO:0007669"/>
    <property type="project" value="InterPro"/>
</dbReference>
<dbReference type="AlphaFoldDB" id="A0A0J1FMA0"/>
<evidence type="ECO:0000256" key="3">
    <source>
        <dbReference type="ARBA" id="ARBA00010312"/>
    </source>
</evidence>
<keyword evidence="9 15" id="KW-0560">Oxidoreductase</keyword>
<keyword evidence="4" id="KW-0004">4Fe-4S</keyword>
<keyword evidence="6" id="KW-0732">Signal</keyword>
<evidence type="ECO:0000313" key="16">
    <source>
        <dbReference type="Proteomes" id="UP000036356"/>
    </source>
</evidence>
<feature type="compositionally biased region" description="Basic and acidic residues" evidence="12">
    <location>
        <begin position="580"/>
        <end position="591"/>
    </location>
</feature>
<dbReference type="FunFam" id="3.40.228.10:FF:000009">
    <property type="entry name" value="Formate dehydrogenase, alpha subunit, selenocysteine-containing"/>
    <property type="match status" value="1"/>
</dbReference>
<dbReference type="InterPro" id="IPR009010">
    <property type="entry name" value="Asp_de-COase-like_dom_sf"/>
</dbReference>
<evidence type="ECO:0000259" key="14">
    <source>
        <dbReference type="Pfam" id="PF01568"/>
    </source>
</evidence>
<dbReference type="Gene3D" id="3.40.50.740">
    <property type="match status" value="1"/>
</dbReference>
<reference evidence="15 16" key="1">
    <citation type="submission" date="2015-06" db="EMBL/GenBank/DDBJ databases">
        <title>Draft genome of the moderately acidophilic sulfate reducer Candidatus Desulfosporosinus acididurans strain M1.</title>
        <authorList>
            <person name="Poehlein A."/>
            <person name="Petzsch P."/>
            <person name="Johnson B.D."/>
            <person name="Schloemann M."/>
            <person name="Daniel R."/>
            <person name="Muehling M."/>
        </authorList>
    </citation>
    <scope>NUCLEOTIDE SEQUENCE [LARGE SCALE GENOMIC DNA]</scope>
    <source>
        <strain evidence="15 16">M1</strain>
    </source>
</reference>
<comment type="caution">
    <text evidence="15">The sequence shown here is derived from an EMBL/GenBank/DDBJ whole genome shotgun (WGS) entry which is preliminary data.</text>
</comment>
<dbReference type="PROSITE" id="PS00932">
    <property type="entry name" value="MOLYBDOPTERIN_PROK_3"/>
    <property type="match status" value="1"/>
</dbReference>
<keyword evidence="10" id="KW-0408">Iron</keyword>
<dbReference type="Gene3D" id="2.40.40.20">
    <property type="match status" value="1"/>
</dbReference>
<evidence type="ECO:0000256" key="2">
    <source>
        <dbReference type="ARBA" id="ARBA00004418"/>
    </source>
</evidence>
<dbReference type="CDD" id="cd02792">
    <property type="entry name" value="MopB_CT_Formate-Dh-Na-like"/>
    <property type="match status" value="1"/>
</dbReference>
<dbReference type="GO" id="GO:0008863">
    <property type="term" value="F:formate dehydrogenase (NAD+) activity"/>
    <property type="evidence" value="ECO:0007669"/>
    <property type="project" value="InterPro"/>
</dbReference>
<evidence type="ECO:0000256" key="7">
    <source>
        <dbReference type="ARBA" id="ARBA00022764"/>
    </source>
</evidence>
<gene>
    <name evidence="15" type="primary">fdnG</name>
    <name evidence="15" type="ORF">DEAC_c35660</name>
</gene>
<dbReference type="InterPro" id="IPR006655">
    <property type="entry name" value="Mopterin_OxRdtase_prok_CS"/>
</dbReference>
<evidence type="ECO:0000256" key="6">
    <source>
        <dbReference type="ARBA" id="ARBA00022729"/>
    </source>
</evidence>
<dbReference type="Proteomes" id="UP000036356">
    <property type="component" value="Unassembled WGS sequence"/>
</dbReference>
<feature type="region of interest" description="Disordered" evidence="12">
    <location>
        <begin position="575"/>
        <end position="598"/>
    </location>
</feature>
<sequence length="811" mass="89138">MSPSFGRGAMTNSWSDLQNAEVFLIAGSNCAENHPIAMKWINRAKEKGAKMIVVDPRFTRTASKADLFAQIRPGTDIAYLGAIINYIIENQLYDRNYVLNYTNALLKVAKDYKFEDGVFSGYDAKSRKYAVTSWGYQLGSDNKPLKADSLEDPDSVFSKLKTHYSRYTFETAEKITGIPAVKIKQIADTFCEGKPGTILYALGMTQHTTGTQGIRAYAVIQLLLGNIGKAGGGINALRGEPNVQGSTDMANLFNNLPGYLPHPINTDQSIRDYQVRNGSVQEKPLVALLKAWFGEHARKDNDFAFSYLPKINPSVNASMVKLFEMMDKGQFKLAFNFGSNSLVSIPNRQLVRSALTKLDMLVVSDLFEVETAQFWREPGVKPADINTEVIMFPAAFVYEKDGTLTNSSRWIQWKNAALKPLGEAKPDLEILDSLFKRIRKLYDGSTDAKDAPILNARWDYGEEASALKVLQELNGYDETNGKLTQSLADYLKASVGTVSTGCWIYAGVTGNGNLAARRKNSDSTGLGLYKDWSFAWPGNIRILYNRASCDEKGQPVDDKRKLIWWDAANNVWSGNDGPDVVDKTKGPDTPEGKQSFRMNPEGAGRLFAANYMSGLPVVPSADGLPAIGVRPAGLCVDGPMPEFYEPTESPTDNLLHPKVSKSPVALILSSSPEIQKMGKANDFPHVLTTYGVVEHFCAGGITRNIPWLNELMPEPFAELSKNLAQKIGIKEGDMVEVSSARGKVTVRALVTDRLQTYKVNGKETETIGMPWSWGFASLSPGPSTNELTIAALDPGAGTPEYKVCLVNVRRA</sequence>
<dbReference type="GO" id="GO:0009061">
    <property type="term" value="P:anaerobic respiration"/>
    <property type="evidence" value="ECO:0007669"/>
    <property type="project" value="TreeGrafter"/>
</dbReference>
<dbReference type="InterPro" id="IPR006443">
    <property type="entry name" value="Formate-DH-alph_fdnG"/>
</dbReference>
<evidence type="ECO:0000256" key="5">
    <source>
        <dbReference type="ARBA" id="ARBA00022723"/>
    </source>
</evidence>
<dbReference type="GO" id="GO:0051539">
    <property type="term" value="F:4 iron, 4 sulfur cluster binding"/>
    <property type="evidence" value="ECO:0007669"/>
    <property type="project" value="UniProtKB-KW"/>
</dbReference>
<comment type="subcellular location">
    <subcellularLocation>
        <location evidence="2">Periplasm</location>
    </subcellularLocation>
</comment>
<dbReference type="InterPro" id="IPR006656">
    <property type="entry name" value="Mopterin_OxRdtase"/>
</dbReference>
<keyword evidence="7" id="KW-0574">Periplasm</keyword>
<dbReference type="STRING" id="476652.DEAC_c35660"/>
<feature type="domain" description="Molybdopterin dinucleotide-binding" evidence="14">
    <location>
        <begin position="688"/>
        <end position="804"/>
    </location>
</feature>
<keyword evidence="8" id="KW-0712">Selenocysteine</keyword>
<keyword evidence="16" id="KW-1185">Reference proteome</keyword>
<dbReference type="SUPFAM" id="SSF53706">
    <property type="entry name" value="Formate dehydrogenase/DMSO reductase, domains 1-3"/>
    <property type="match status" value="1"/>
</dbReference>
<evidence type="ECO:0000256" key="8">
    <source>
        <dbReference type="ARBA" id="ARBA00022933"/>
    </source>
</evidence>
<dbReference type="Pfam" id="PF00384">
    <property type="entry name" value="Molybdopterin"/>
    <property type="match status" value="1"/>
</dbReference>
<dbReference type="EC" id="1.1.5.6" evidence="15"/>
<evidence type="ECO:0000256" key="10">
    <source>
        <dbReference type="ARBA" id="ARBA00023004"/>
    </source>
</evidence>
<dbReference type="PANTHER" id="PTHR43598">
    <property type="entry name" value="TUNGSTEN-CONTAINING FORMYLMETHANOFURAN DEHYDROGENASE 2 SUBUNIT B"/>
    <property type="match status" value="1"/>
</dbReference>
<organism evidence="15 16">
    <name type="scientific">Desulfosporosinus acididurans</name>
    <dbReference type="NCBI Taxonomy" id="476652"/>
    <lineage>
        <taxon>Bacteria</taxon>
        <taxon>Bacillati</taxon>
        <taxon>Bacillota</taxon>
        <taxon>Clostridia</taxon>
        <taxon>Eubacteriales</taxon>
        <taxon>Desulfitobacteriaceae</taxon>
        <taxon>Desulfosporosinus</taxon>
    </lineage>
</organism>
<evidence type="ECO:0000256" key="9">
    <source>
        <dbReference type="ARBA" id="ARBA00023002"/>
    </source>
</evidence>
<dbReference type="Gene3D" id="3.40.228.10">
    <property type="entry name" value="Dimethylsulfoxide Reductase, domain 2"/>
    <property type="match status" value="2"/>
</dbReference>
<dbReference type="GO" id="GO:0047111">
    <property type="term" value="F:formate dehydrogenase (cytochrome-c-553) activity"/>
    <property type="evidence" value="ECO:0007669"/>
    <property type="project" value="InterPro"/>
</dbReference>
<evidence type="ECO:0000256" key="11">
    <source>
        <dbReference type="ARBA" id="ARBA00023014"/>
    </source>
</evidence>
<comment type="cofactor">
    <cofactor evidence="1">
        <name>[4Fe-4S] cluster</name>
        <dbReference type="ChEBI" id="CHEBI:49883"/>
    </cofactor>
</comment>
<feature type="domain" description="Molybdopterin oxidoreductase" evidence="13">
    <location>
        <begin position="9"/>
        <end position="436"/>
    </location>
</feature>
<dbReference type="Pfam" id="PF01568">
    <property type="entry name" value="Molydop_binding"/>
    <property type="match status" value="1"/>
</dbReference>
<accession>A0A0J1FMA0</accession>
<dbReference type="PATRIC" id="fig|476652.3.peg.3760"/>
<dbReference type="EMBL" id="LDZY01000013">
    <property type="protein sequence ID" value="KLU64619.1"/>
    <property type="molecule type" value="Genomic_DNA"/>
</dbReference>
<dbReference type="GO" id="GO:0043546">
    <property type="term" value="F:molybdopterin cofactor binding"/>
    <property type="evidence" value="ECO:0007669"/>
    <property type="project" value="InterPro"/>
</dbReference>
<evidence type="ECO:0000259" key="13">
    <source>
        <dbReference type="Pfam" id="PF00384"/>
    </source>
</evidence>
<keyword evidence="11" id="KW-0411">Iron-sulfur</keyword>
<comment type="similarity">
    <text evidence="3">Belongs to the prokaryotic molybdopterin-containing oxidoreductase family.</text>
</comment>
<protein>
    <submittedName>
        <fullName evidence="15">Formate dehydrogenase, nitrate-inducible, major subunit</fullName>
        <ecNumber evidence="15">1.1.5.6</ecNumber>
    </submittedName>
</protein>
<evidence type="ECO:0000256" key="4">
    <source>
        <dbReference type="ARBA" id="ARBA00022485"/>
    </source>
</evidence>
<dbReference type="GO" id="GO:0030151">
    <property type="term" value="F:molybdenum ion binding"/>
    <property type="evidence" value="ECO:0007669"/>
    <property type="project" value="TreeGrafter"/>
</dbReference>
<dbReference type="NCBIfam" id="TIGR01553">
    <property type="entry name" value="formate-DH-alph"/>
    <property type="match status" value="1"/>
</dbReference>
<dbReference type="PANTHER" id="PTHR43598:SF1">
    <property type="entry name" value="FORMATE DEHYDROGENASE-O MAJOR SUBUNIT"/>
    <property type="match status" value="1"/>
</dbReference>
<evidence type="ECO:0000256" key="12">
    <source>
        <dbReference type="SAM" id="MobiDB-lite"/>
    </source>
</evidence>
<evidence type="ECO:0000313" key="15">
    <source>
        <dbReference type="EMBL" id="KLU64619.1"/>
    </source>
</evidence>
<dbReference type="SUPFAM" id="SSF50692">
    <property type="entry name" value="ADC-like"/>
    <property type="match status" value="1"/>
</dbReference>
<dbReference type="GO" id="GO:0042597">
    <property type="term" value="C:periplasmic space"/>
    <property type="evidence" value="ECO:0007669"/>
    <property type="project" value="UniProtKB-SubCell"/>
</dbReference>
<dbReference type="InterPro" id="IPR006657">
    <property type="entry name" value="MoPterin_dinucl-bd_dom"/>
</dbReference>
<name>A0A0J1FMA0_9FIRM</name>
<keyword evidence="5" id="KW-0479">Metal-binding</keyword>
<evidence type="ECO:0000256" key="1">
    <source>
        <dbReference type="ARBA" id="ARBA00001966"/>
    </source>
</evidence>
<proteinExistence type="inferred from homology"/>